<organism evidence="1 2">
    <name type="scientific">Protopolystoma xenopodis</name>
    <dbReference type="NCBI Taxonomy" id="117903"/>
    <lineage>
        <taxon>Eukaryota</taxon>
        <taxon>Metazoa</taxon>
        <taxon>Spiralia</taxon>
        <taxon>Lophotrochozoa</taxon>
        <taxon>Platyhelminthes</taxon>
        <taxon>Monogenea</taxon>
        <taxon>Polyopisthocotylea</taxon>
        <taxon>Polystomatidea</taxon>
        <taxon>Polystomatidae</taxon>
        <taxon>Protopolystoma</taxon>
    </lineage>
</organism>
<protein>
    <submittedName>
        <fullName evidence="1">Uncharacterized protein</fullName>
    </submittedName>
</protein>
<dbReference type="EMBL" id="CAAALY010246193">
    <property type="protein sequence ID" value="VEL33670.1"/>
    <property type="molecule type" value="Genomic_DNA"/>
</dbReference>
<sequence>MGSISNVSGLGYILSTRLVDIGAQVVQNKRVSEESFYRPLNLVKNEKREFSNLAQARSETGILHPRESDNISIDKDNPLNSKVNIFSSSFRTKPSAEWNDPIAPILGLWTPVFPSSNISKSVLAINGSMADRPRKVGKLAVFADSTCLDSTHLNESMCEYFSINLNQII</sequence>
<comment type="caution">
    <text evidence="1">The sequence shown here is derived from an EMBL/GenBank/DDBJ whole genome shotgun (WGS) entry which is preliminary data.</text>
</comment>
<accession>A0A3S5B155</accession>
<keyword evidence="2" id="KW-1185">Reference proteome</keyword>
<dbReference type="AlphaFoldDB" id="A0A3S5B155"/>
<proteinExistence type="predicted"/>
<evidence type="ECO:0000313" key="2">
    <source>
        <dbReference type="Proteomes" id="UP000784294"/>
    </source>
</evidence>
<dbReference type="Proteomes" id="UP000784294">
    <property type="component" value="Unassembled WGS sequence"/>
</dbReference>
<name>A0A3S5B155_9PLAT</name>
<evidence type="ECO:0000313" key="1">
    <source>
        <dbReference type="EMBL" id="VEL33670.1"/>
    </source>
</evidence>
<reference evidence="1" key="1">
    <citation type="submission" date="2018-11" db="EMBL/GenBank/DDBJ databases">
        <authorList>
            <consortium name="Pathogen Informatics"/>
        </authorList>
    </citation>
    <scope>NUCLEOTIDE SEQUENCE</scope>
</reference>
<gene>
    <name evidence="1" type="ORF">PXEA_LOCUS27110</name>
</gene>